<organism evidence="1 2">
    <name type="scientific">Alkalibacillus salilacus</name>
    <dbReference type="NCBI Taxonomy" id="284582"/>
    <lineage>
        <taxon>Bacteria</taxon>
        <taxon>Bacillati</taxon>
        <taxon>Bacillota</taxon>
        <taxon>Bacilli</taxon>
        <taxon>Bacillales</taxon>
        <taxon>Bacillaceae</taxon>
        <taxon>Alkalibacillus</taxon>
    </lineage>
</organism>
<protein>
    <submittedName>
        <fullName evidence="1">Uncharacterized protein</fullName>
    </submittedName>
</protein>
<comment type="caution">
    <text evidence="1">The sequence shown here is derived from an EMBL/GenBank/DDBJ whole genome shotgun (WGS) entry which is preliminary data.</text>
</comment>
<evidence type="ECO:0000313" key="1">
    <source>
        <dbReference type="EMBL" id="MDQ0158831.1"/>
    </source>
</evidence>
<sequence length="107" mass="12494">MDERLELVKKAFDEELVSETMDFNALGWPERIGWLIEQAERVEELEERNSFLEKAHKTNIKIAEYAKEERDYYEGMVNKLAGEGRLLDDDNDEKARQALEEGNNATN</sequence>
<keyword evidence="2" id="KW-1185">Reference proteome</keyword>
<evidence type="ECO:0000313" key="2">
    <source>
        <dbReference type="Proteomes" id="UP001224359"/>
    </source>
</evidence>
<dbReference type="Proteomes" id="UP001224359">
    <property type="component" value="Unassembled WGS sequence"/>
</dbReference>
<proteinExistence type="predicted"/>
<gene>
    <name evidence="1" type="ORF">J2S77_000787</name>
</gene>
<dbReference type="EMBL" id="JAUSTQ010000002">
    <property type="protein sequence ID" value="MDQ0158831.1"/>
    <property type="molecule type" value="Genomic_DNA"/>
</dbReference>
<reference evidence="1 2" key="1">
    <citation type="submission" date="2023-07" db="EMBL/GenBank/DDBJ databases">
        <title>Genomic Encyclopedia of Type Strains, Phase IV (KMG-IV): sequencing the most valuable type-strain genomes for metagenomic binning, comparative biology and taxonomic classification.</title>
        <authorList>
            <person name="Goeker M."/>
        </authorList>
    </citation>
    <scope>NUCLEOTIDE SEQUENCE [LARGE SCALE GENOMIC DNA]</scope>
    <source>
        <strain evidence="1 2">DSM 16460</strain>
    </source>
</reference>
<name>A0ABT9VCY7_9BACI</name>
<accession>A0ABT9VCY7</accession>
<dbReference type="RefSeq" id="WP_306974824.1">
    <property type="nucleotide sequence ID" value="NZ_JAUSTQ010000002.1"/>
</dbReference>